<evidence type="ECO:0000256" key="2">
    <source>
        <dbReference type="SAM" id="SignalP"/>
    </source>
</evidence>
<sequence>MSGLTLGLMSMSLVDLKVLAKSGTPNDRKHADVVRTVLPNVIPPSYKGATIRYFYYVKSTLSGQWLILENGHSHRESVKGFTALTHFSLPHNFDKAATLCSRSQLRRRFFLFKSWSSLSSTVFSKKSMGLGLGFVAAVLVLKMGLGFVAAGAAKELVVVVLWRLGAEAAGFW</sequence>
<keyword evidence="1" id="KW-0472">Membrane</keyword>
<gene>
    <name evidence="3" type="ORF">FSB_LOCUS13631</name>
</gene>
<evidence type="ECO:0000256" key="1">
    <source>
        <dbReference type="SAM" id="Phobius"/>
    </source>
</evidence>
<accession>A0A2N9FFW4</accession>
<feature type="transmembrane region" description="Helical" evidence="1">
    <location>
        <begin position="130"/>
        <end position="153"/>
    </location>
</feature>
<feature type="signal peptide" evidence="2">
    <location>
        <begin position="1"/>
        <end position="20"/>
    </location>
</feature>
<dbReference type="EMBL" id="OIVN01000800">
    <property type="protein sequence ID" value="SPC85749.1"/>
    <property type="molecule type" value="Genomic_DNA"/>
</dbReference>
<dbReference type="AlphaFoldDB" id="A0A2N9FFW4"/>
<feature type="chain" id="PRO_5014977321" evidence="2">
    <location>
        <begin position="21"/>
        <end position="172"/>
    </location>
</feature>
<keyword evidence="2" id="KW-0732">Signal</keyword>
<organism evidence="3">
    <name type="scientific">Fagus sylvatica</name>
    <name type="common">Beechnut</name>
    <dbReference type="NCBI Taxonomy" id="28930"/>
    <lineage>
        <taxon>Eukaryota</taxon>
        <taxon>Viridiplantae</taxon>
        <taxon>Streptophyta</taxon>
        <taxon>Embryophyta</taxon>
        <taxon>Tracheophyta</taxon>
        <taxon>Spermatophyta</taxon>
        <taxon>Magnoliopsida</taxon>
        <taxon>eudicotyledons</taxon>
        <taxon>Gunneridae</taxon>
        <taxon>Pentapetalae</taxon>
        <taxon>rosids</taxon>
        <taxon>fabids</taxon>
        <taxon>Fagales</taxon>
        <taxon>Fagaceae</taxon>
        <taxon>Fagus</taxon>
    </lineage>
</organism>
<protein>
    <submittedName>
        <fullName evidence="3">Uncharacterized protein</fullName>
    </submittedName>
</protein>
<reference evidence="3" key="1">
    <citation type="submission" date="2018-02" db="EMBL/GenBank/DDBJ databases">
        <authorList>
            <person name="Cohen D.B."/>
            <person name="Kent A.D."/>
        </authorList>
    </citation>
    <scope>NUCLEOTIDE SEQUENCE</scope>
</reference>
<keyword evidence="1" id="KW-0812">Transmembrane</keyword>
<evidence type="ECO:0000313" key="3">
    <source>
        <dbReference type="EMBL" id="SPC85749.1"/>
    </source>
</evidence>
<proteinExistence type="predicted"/>
<name>A0A2N9FFW4_FAGSY</name>
<keyword evidence="1" id="KW-1133">Transmembrane helix</keyword>